<gene>
    <name evidence="2" type="ORF">QOZ95_000386</name>
</gene>
<evidence type="ECO:0000259" key="1">
    <source>
        <dbReference type="PROSITE" id="PS51832"/>
    </source>
</evidence>
<dbReference type="Gene3D" id="1.10.3210.10">
    <property type="entry name" value="Hypothetical protein af1432"/>
    <property type="match status" value="1"/>
</dbReference>
<dbReference type="InterPro" id="IPR037522">
    <property type="entry name" value="HD_GYP_dom"/>
</dbReference>
<evidence type="ECO:0000313" key="3">
    <source>
        <dbReference type="Proteomes" id="UP001242811"/>
    </source>
</evidence>
<dbReference type="PANTHER" id="PTHR43155">
    <property type="entry name" value="CYCLIC DI-GMP PHOSPHODIESTERASE PA4108-RELATED"/>
    <property type="match status" value="1"/>
</dbReference>
<proteinExistence type="predicted"/>
<dbReference type="Proteomes" id="UP001242811">
    <property type="component" value="Unassembled WGS sequence"/>
</dbReference>
<comment type="caution">
    <text evidence="2">The sequence shown here is derived from an EMBL/GenBank/DDBJ whole genome shotgun (WGS) entry which is preliminary data.</text>
</comment>
<dbReference type="PANTHER" id="PTHR43155:SF2">
    <property type="entry name" value="CYCLIC DI-GMP PHOSPHODIESTERASE PA4108"/>
    <property type="match status" value="1"/>
</dbReference>
<dbReference type="SUPFAM" id="SSF109604">
    <property type="entry name" value="HD-domain/PDEase-like"/>
    <property type="match status" value="1"/>
</dbReference>
<dbReference type="PROSITE" id="PS51832">
    <property type="entry name" value="HD_GYP"/>
    <property type="match status" value="1"/>
</dbReference>
<name>A0ABU0KSK6_9BACL</name>
<evidence type="ECO:0000313" key="2">
    <source>
        <dbReference type="EMBL" id="MDQ0492239.1"/>
    </source>
</evidence>
<accession>A0ABU0KSK6</accession>
<dbReference type="CDD" id="cd00077">
    <property type="entry name" value="HDc"/>
    <property type="match status" value="1"/>
</dbReference>
<dbReference type="Pfam" id="PF13487">
    <property type="entry name" value="HD_5"/>
    <property type="match status" value="1"/>
</dbReference>
<sequence length="369" mass="41877">MRTERLTMTTVPVSELKAGLRLQSDVFTEMGSLLLPKGRILLPRDLEILQAFLIQQVEVGTDDYTASDGEHATVQSATAESQVFSLDERDEFAQFQDEYDKMVMLVKSAFQSVLVSNLSIFELRGQLESLLVHIQRYNVMTFIPRSMIEVDYIFHNAVLTSLTSYSIAQWIGLPQKDWMQVAFAGLLHDIGNAKMDPAILYKPSALTGEEQEEIRRHTSLGYQLLKNVKAINEGVRLAALQHHEKVDGTGYPLRLKGEQIHIYAKIVGVADVFHAMTLEKTYRPAQSPYLVLEQIKSESFGKLDPSVVQVFIHKLTQFNNGTKVRLNDNRIGEIIFADRDHPTRPLVQVNGEIINLMLQRELYIECIET</sequence>
<organism evidence="2 3">
    <name type="scientific">Paenibacillus brasilensis</name>
    <dbReference type="NCBI Taxonomy" id="128574"/>
    <lineage>
        <taxon>Bacteria</taxon>
        <taxon>Bacillati</taxon>
        <taxon>Bacillota</taxon>
        <taxon>Bacilli</taxon>
        <taxon>Bacillales</taxon>
        <taxon>Paenibacillaceae</taxon>
        <taxon>Paenibacillus</taxon>
    </lineage>
</organism>
<reference evidence="2 3" key="1">
    <citation type="submission" date="2023-07" db="EMBL/GenBank/DDBJ databases">
        <title>Genomic Encyclopedia of Type Strains, Phase IV (KMG-IV): sequencing the most valuable type-strain genomes for metagenomic binning, comparative biology and taxonomic classification.</title>
        <authorList>
            <person name="Goeker M."/>
        </authorList>
    </citation>
    <scope>NUCLEOTIDE SEQUENCE [LARGE SCALE GENOMIC DNA]</scope>
    <source>
        <strain evidence="2 3">DSM 14914</strain>
    </source>
</reference>
<dbReference type="InterPro" id="IPR003607">
    <property type="entry name" value="HD/PDEase_dom"/>
</dbReference>
<dbReference type="EMBL" id="JAUSWA010000002">
    <property type="protein sequence ID" value="MDQ0492239.1"/>
    <property type="molecule type" value="Genomic_DNA"/>
</dbReference>
<feature type="domain" description="HD-GYP" evidence="1">
    <location>
        <begin position="131"/>
        <end position="327"/>
    </location>
</feature>
<dbReference type="SMART" id="SM00471">
    <property type="entry name" value="HDc"/>
    <property type="match status" value="1"/>
</dbReference>
<keyword evidence="3" id="KW-1185">Reference proteome</keyword>
<protein>
    <submittedName>
        <fullName evidence="2">HD-GYP domain-containing protein (C-di-GMP phosphodiesterase class II)</fullName>
    </submittedName>
</protein>